<dbReference type="Pfam" id="PF13280">
    <property type="entry name" value="WYL"/>
    <property type="match status" value="1"/>
</dbReference>
<feature type="non-terminal residue" evidence="3">
    <location>
        <position position="1"/>
    </location>
</feature>
<dbReference type="PATRIC" id="fig|186479.3.peg.2853"/>
<proteinExistence type="predicted"/>
<dbReference type="AlphaFoldDB" id="A0A0P9DIV6"/>
<keyword evidence="4" id="KW-1185">Reference proteome</keyword>
<dbReference type="Pfam" id="PF25583">
    <property type="entry name" value="WCX"/>
    <property type="match status" value="1"/>
</dbReference>
<evidence type="ECO:0000313" key="4">
    <source>
        <dbReference type="Proteomes" id="UP000050509"/>
    </source>
</evidence>
<reference evidence="3 4" key="1">
    <citation type="submission" date="2015-09" db="EMBL/GenBank/DDBJ databases">
        <title>Draft genome sequence of Kouleothrix aurantiaca JCM 19913.</title>
        <authorList>
            <person name="Hemp J."/>
        </authorList>
    </citation>
    <scope>NUCLEOTIDE SEQUENCE [LARGE SCALE GENOMIC DNA]</scope>
    <source>
        <strain evidence="3 4">COM-B</strain>
    </source>
</reference>
<dbReference type="PANTHER" id="PTHR34580:SF1">
    <property type="entry name" value="PROTEIN PAFC"/>
    <property type="match status" value="1"/>
</dbReference>
<dbReference type="Proteomes" id="UP000050509">
    <property type="component" value="Unassembled WGS sequence"/>
</dbReference>
<protein>
    <submittedName>
        <fullName evidence="3">Uncharacterized protein</fullName>
    </submittedName>
</protein>
<feature type="domain" description="WYL" evidence="1">
    <location>
        <begin position="110"/>
        <end position="171"/>
    </location>
</feature>
<dbReference type="InterPro" id="IPR057727">
    <property type="entry name" value="WCX_dom"/>
</dbReference>
<dbReference type="EMBL" id="LJCR01001745">
    <property type="protein sequence ID" value="KPV49794.1"/>
    <property type="molecule type" value="Genomic_DNA"/>
</dbReference>
<name>A0A0P9DIV6_9CHLR</name>
<accession>A0A0P9DIV6</accession>
<evidence type="ECO:0000259" key="2">
    <source>
        <dbReference type="Pfam" id="PF25583"/>
    </source>
</evidence>
<evidence type="ECO:0000313" key="3">
    <source>
        <dbReference type="EMBL" id="KPV49794.1"/>
    </source>
</evidence>
<sequence length="280" mass="31062">DLGALGETFGCAFVFRAAEGYFLASLGTLTLLDLADDGLAALALVAPAIRAGALPQTQPLLRLQERLHALLPPAQRVQLAASDPGLRLDLPVARGSSVGRLITRLHPALGKREVSFQYRSPYTSAETLESHRVAPYELVQRDGMTYLEAHCLEASLPKLHGRTIFYRLDRIVANSLRRLPQQLPPVRHARRNYQLRYWVGPQAARRQDLLLWFDGSTCSYADDGSALVEACISDLWQARQVLLRYREHCRVLEPPELVDMMRESIAALAAVYAPEAGGEL</sequence>
<dbReference type="InterPro" id="IPR026881">
    <property type="entry name" value="WYL_dom"/>
</dbReference>
<comment type="caution">
    <text evidence="3">The sequence shown here is derived from an EMBL/GenBank/DDBJ whole genome shotgun (WGS) entry which is preliminary data.</text>
</comment>
<organism evidence="3 4">
    <name type="scientific">Kouleothrix aurantiaca</name>
    <dbReference type="NCBI Taxonomy" id="186479"/>
    <lineage>
        <taxon>Bacteria</taxon>
        <taxon>Bacillati</taxon>
        <taxon>Chloroflexota</taxon>
        <taxon>Chloroflexia</taxon>
        <taxon>Chloroflexales</taxon>
        <taxon>Roseiflexineae</taxon>
        <taxon>Roseiflexaceae</taxon>
        <taxon>Kouleothrix</taxon>
    </lineage>
</organism>
<feature type="domain" description="WCX" evidence="2">
    <location>
        <begin position="213"/>
        <end position="269"/>
    </location>
</feature>
<gene>
    <name evidence="3" type="ORF">SE17_30595</name>
</gene>
<dbReference type="PANTHER" id="PTHR34580">
    <property type="match status" value="1"/>
</dbReference>
<dbReference type="InterPro" id="IPR051534">
    <property type="entry name" value="CBASS_pafABC_assoc_protein"/>
</dbReference>
<evidence type="ECO:0000259" key="1">
    <source>
        <dbReference type="Pfam" id="PF13280"/>
    </source>
</evidence>